<feature type="chain" id="PRO_5006059783" evidence="5">
    <location>
        <begin position="22"/>
        <end position="482"/>
    </location>
</feature>
<dbReference type="AlphaFoldDB" id="A0A0P1BSG2"/>
<dbReference type="Pfam" id="PF00150">
    <property type="entry name" value="Cellulase"/>
    <property type="match status" value="1"/>
</dbReference>
<dbReference type="STRING" id="401625.A0A0P1BSG2"/>
<evidence type="ECO:0000256" key="4">
    <source>
        <dbReference type="RuleBase" id="RU361153"/>
    </source>
</evidence>
<dbReference type="GO" id="GO:0004338">
    <property type="term" value="F:glucan exo-1,3-beta-glucosidase activity"/>
    <property type="evidence" value="ECO:0007669"/>
    <property type="project" value="UniProtKB-EC"/>
</dbReference>
<evidence type="ECO:0000313" key="8">
    <source>
        <dbReference type="Proteomes" id="UP000054845"/>
    </source>
</evidence>
<feature type="signal peptide" evidence="5">
    <location>
        <begin position="1"/>
        <end position="21"/>
    </location>
</feature>
<evidence type="ECO:0000256" key="2">
    <source>
        <dbReference type="ARBA" id="ARBA00022801"/>
    </source>
</evidence>
<dbReference type="GO" id="GO:0009251">
    <property type="term" value="P:glucan catabolic process"/>
    <property type="evidence" value="ECO:0007669"/>
    <property type="project" value="TreeGrafter"/>
</dbReference>
<dbReference type="InterPro" id="IPR017853">
    <property type="entry name" value="GH"/>
</dbReference>
<accession>A0A0P1BSG2</accession>
<dbReference type="InterPro" id="IPR050386">
    <property type="entry name" value="Glycosyl_hydrolase_5"/>
</dbReference>
<proteinExistence type="inferred from homology"/>
<dbReference type="PANTHER" id="PTHR31297">
    <property type="entry name" value="GLUCAN ENDO-1,6-BETA-GLUCOSIDASE B"/>
    <property type="match status" value="1"/>
</dbReference>
<dbReference type="PANTHER" id="PTHR31297:SF42">
    <property type="entry name" value="GLYCOSIDE HYDROLASE FAMILY 5 DOMAIN-CONTAINING PROTEIN"/>
    <property type="match status" value="1"/>
</dbReference>
<dbReference type="GO" id="GO:0005576">
    <property type="term" value="C:extracellular region"/>
    <property type="evidence" value="ECO:0007669"/>
    <property type="project" value="TreeGrafter"/>
</dbReference>
<evidence type="ECO:0000256" key="5">
    <source>
        <dbReference type="SAM" id="SignalP"/>
    </source>
</evidence>
<keyword evidence="3 4" id="KW-0326">Glycosidase</keyword>
<dbReference type="GO" id="GO:0009986">
    <property type="term" value="C:cell surface"/>
    <property type="evidence" value="ECO:0007669"/>
    <property type="project" value="TreeGrafter"/>
</dbReference>
<evidence type="ECO:0000256" key="3">
    <source>
        <dbReference type="ARBA" id="ARBA00023295"/>
    </source>
</evidence>
<feature type="domain" description="Glycoside hydrolase family 5" evidence="6">
    <location>
        <begin position="155"/>
        <end position="375"/>
    </location>
</feature>
<dbReference type="SUPFAM" id="SSF51445">
    <property type="entry name" value="(Trans)glycosidases"/>
    <property type="match status" value="1"/>
</dbReference>
<organism evidence="7 8">
    <name type="scientific">Ceraceosorus bombacis</name>
    <dbReference type="NCBI Taxonomy" id="401625"/>
    <lineage>
        <taxon>Eukaryota</taxon>
        <taxon>Fungi</taxon>
        <taxon>Dikarya</taxon>
        <taxon>Basidiomycota</taxon>
        <taxon>Ustilaginomycotina</taxon>
        <taxon>Exobasidiomycetes</taxon>
        <taxon>Ceraceosorales</taxon>
        <taxon>Ceraceosoraceae</taxon>
        <taxon>Ceraceosorus</taxon>
    </lineage>
</organism>
<dbReference type="Gene3D" id="3.20.20.80">
    <property type="entry name" value="Glycosidases"/>
    <property type="match status" value="1"/>
</dbReference>
<dbReference type="Proteomes" id="UP000054845">
    <property type="component" value="Unassembled WGS sequence"/>
</dbReference>
<protein>
    <submittedName>
        <fullName evidence="7">E</fullName>
        <ecNumber evidence="7">3.2.1.58</ecNumber>
    </submittedName>
</protein>
<reference evidence="7 8" key="1">
    <citation type="submission" date="2014-09" db="EMBL/GenBank/DDBJ databases">
        <authorList>
            <person name="Magalhaes I.L.F."/>
            <person name="Oliveira U."/>
            <person name="Santos F.R."/>
            <person name="Vidigal T.H.D.A."/>
            <person name="Brescovit A.D."/>
            <person name="Santos A.J."/>
        </authorList>
    </citation>
    <scope>NUCLEOTIDE SEQUENCE [LARGE SCALE GENOMIC DNA]</scope>
</reference>
<comment type="similarity">
    <text evidence="1 4">Belongs to the glycosyl hydrolase 5 (cellulase A) family.</text>
</comment>
<evidence type="ECO:0000313" key="7">
    <source>
        <dbReference type="EMBL" id="CEH18901.1"/>
    </source>
</evidence>
<keyword evidence="2 4" id="KW-0378">Hydrolase</keyword>
<name>A0A0P1BSG2_9BASI</name>
<dbReference type="EC" id="3.2.1.58" evidence="7"/>
<keyword evidence="5" id="KW-0732">Signal</keyword>
<sequence length="482" mass="53060">MRLSSAFAGLAAAILASTSIASEVSHDQLVSHALRARRHHDARLTEADVVERADADEIAIMPIAREVDNTALSQNLTSRAPAFRFNYGGPSQGADLIRGVSLGGWLVLEPFITPSLFDSTGPSNNGIIDEWTLWSRLGKSAGARLLQPHLNSFYTRQDLVDIKNAGFNWIRIPIGFWAFDVQGAEPYLQLNQYDLLKQAAGWAADIGLKVMVDVHGLPGSQNGFNHSGRQGKARWSNGTKNVERSLAIISTLSNEFSKERYASSVVSIELVNEPVNVDDGVLKKYYRDGYKSVRDKGNLVVTLGDGFKGGDYWNGFLSASDNGASGVSLDLHIYTVFDNTSIRRKAQARQDYYCSLGSKYEQLNKDKWLVVGEFSPAFTDCAKYLNGRGVGSRYDGSYPNSSKYGDCGPKRGPASGFSAGYKALLARFWQTQVDAYSRGSGYMAWTWKTEDGTAEEWSVKKGIQYGWIPRNVATGRVTDFRC</sequence>
<evidence type="ECO:0000256" key="1">
    <source>
        <dbReference type="ARBA" id="ARBA00005641"/>
    </source>
</evidence>
<keyword evidence="8" id="KW-1185">Reference proteome</keyword>
<dbReference type="OrthoDB" id="62120at2759"/>
<dbReference type="InterPro" id="IPR001547">
    <property type="entry name" value="Glyco_hydro_5"/>
</dbReference>
<dbReference type="EMBL" id="CCYA01000276">
    <property type="protein sequence ID" value="CEH18901.1"/>
    <property type="molecule type" value="Genomic_DNA"/>
</dbReference>
<evidence type="ECO:0000259" key="6">
    <source>
        <dbReference type="Pfam" id="PF00150"/>
    </source>
</evidence>